<dbReference type="Pfam" id="PF02463">
    <property type="entry name" value="SMC_N"/>
    <property type="match status" value="1"/>
</dbReference>
<dbReference type="SUPFAM" id="SSF57997">
    <property type="entry name" value="Tropomyosin"/>
    <property type="match status" value="1"/>
</dbReference>
<evidence type="ECO:0000256" key="12">
    <source>
        <dbReference type="SAM" id="Coils"/>
    </source>
</evidence>
<feature type="compositionally biased region" description="Acidic residues" evidence="13">
    <location>
        <begin position="1255"/>
        <end position="1268"/>
    </location>
</feature>
<evidence type="ECO:0000256" key="10">
    <source>
        <dbReference type="ARBA" id="ARBA00023242"/>
    </source>
</evidence>
<dbReference type="GO" id="GO:0007076">
    <property type="term" value="P:mitotic chromosome condensation"/>
    <property type="evidence" value="ECO:0007669"/>
    <property type="project" value="TreeGrafter"/>
</dbReference>
<keyword evidence="6" id="KW-0498">Mitosis</keyword>
<comment type="caution">
    <text evidence="15">The sequence shown here is derived from an EMBL/GenBank/DDBJ whole genome shotgun (WGS) entry which is preliminary data.</text>
</comment>
<feature type="compositionally biased region" description="Acidic residues" evidence="13">
    <location>
        <begin position="156"/>
        <end position="165"/>
    </location>
</feature>
<sequence>MPPRRSSRTRASVEPTQVESLPAKRKRGSTAELVEGKENTIKASSRRSSSKPSVPRPRERVASRSKTSLVKVEEDIGDGEEEEAVEAPVKKKPRPSLDPELEAENDEQPSQSSRTRRSLRGSVKMEVDEDEGALNQPTKRTASKRTKASSKKPTADEEVNDEEGEDVKPPKRGTRVAKKVVIEDPEEEENADVPSRGSRKPPSRRSKARVSIEEPEPSKDDDSKSDDDIEVIPLRKSQKPPPSTQPELPQAPEEEEEERSLFDPAPVPVTTPAPETSSQTIPEQPSGPRSRLVIHKIVLVNFKSYAGRQEIGPFHKSFSAIVGPNGSGKSNTIDALLFVFGYRASKMRQAKVSELIHNSAAFPNLDECSVEVHFREIIDLSGPDAYQTVPNSDLVVARYAQKNNQSRYTVNRETSNYTDVRTLLKGRGIDLDHKRFLILQGEVESIAQMKPKAPTEHEDGLLEYLEDIIGTSSYKEDIDTAFKSMEEYQEERQMKLTRLKFVEKEKTALESQKKEAEDYLRMKNEHVRAQSRYWQWILWKCFQAEATFEAQLAKHQKDLAAETEKNQDDITHLKMLNKHYKEREAAYQEVKEAAEGASRELTGKEKQEVQLLEKQKHANGKAKKLKKMIQEEKAAKKQAERDFEDNTEKIKKNRVNVEEQEANLEEEEQILESIRDGLKDKTQTFHDQIEVKQKELQPWTTKINAKTAAIDIARSERDALAQKAEAIQKAGKEAEENLQTKRTEHQGKTSQIEELREQKAGLQQDVQNAEKRYQNAQRQLQECRNKASSTRHKVEEARASQSENRSQGKVLDSLQRLKSRGQIHGFHGRLGSLGTIDERYDVAVSTACGQLNHLVVDTVEQAQQCIEYLRSQNIGRATFMVLEKIPAENGMKKIQTPENAPRLFDLIKSKEARFAPAFYKALRDTLVAEDLDQANRVAYGATRWRVVTLAGQMFETSGTMSGGGGQPSRGGMSSKFAAEGVRPEVMQQYERDSEDAARKLNQAMEEATQAESEFERLKRLGPELDMALQKLGLEIETGKRSISEAEKRVRDLKAQNKPNQGDLKRISVLDAEIESTAAELDQLNEKSGKIEQGIKALERRILEIGGSRLLGQKSKVDGIRLHINIANEEITRAEVARAKAEKDIGKLTASVESNEAVYEECQGEVKELEDTLQELRTYLESLRGKYEDAQQAAEDSKEDLDQLKKELDEKDDQIKEFLKKQKELEQKILDTQKDLKENGAKIEHWQSEHDKLELEEIDDDDDDDDEESEKISKGGEDEREGSTEGGEKIKPDPEAPPKEPAQKLHEYTPDELSRYKKQELLGDVELLDEKIKNAKPDLSVLKEYKRREAEFENRAKELEEITKKRDEQKEVYDRLRKKRLDEFMAGFNLISMKLKEMYQMITRGGNAELELVDSLDPFSEGIIFSVMPPKKSWKNISNLSGGEKTLSSLALVFALHHFKPTPLYFMDEIDAALDFMNVSIVANYIRHRTRNAQFIIISLRNDMFELSHRLIGIYKTSNATRSVSIDNHVLVQKTKQSRAPNQSFAGPPPPTLSTASQIQSS</sequence>
<feature type="region of interest" description="Disordered" evidence="13">
    <location>
        <begin position="732"/>
        <end position="752"/>
    </location>
</feature>
<dbReference type="SMART" id="SM00968">
    <property type="entry name" value="SMC_hinge"/>
    <property type="match status" value="1"/>
</dbReference>
<dbReference type="GO" id="GO:0051301">
    <property type="term" value="P:cell division"/>
    <property type="evidence" value="ECO:0007669"/>
    <property type="project" value="UniProtKB-KW"/>
</dbReference>
<dbReference type="Proteomes" id="UP000629468">
    <property type="component" value="Unassembled WGS sequence"/>
</dbReference>
<comment type="subcellular location">
    <subcellularLocation>
        <location evidence="1">Nucleus</location>
    </subcellularLocation>
</comment>
<dbReference type="Gene3D" id="1.20.1060.20">
    <property type="match status" value="1"/>
</dbReference>
<dbReference type="Gene3D" id="3.40.50.300">
    <property type="entry name" value="P-loop containing nucleotide triphosphate hydrolases"/>
    <property type="match status" value="2"/>
</dbReference>
<feature type="region of interest" description="Disordered" evidence="13">
    <location>
        <begin position="1241"/>
        <end position="1311"/>
    </location>
</feature>
<feature type="compositionally biased region" description="Polar residues" evidence="13">
    <location>
        <begin position="1552"/>
        <end position="1561"/>
    </location>
</feature>
<keyword evidence="4" id="KW-0132">Cell division</keyword>
<feature type="domain" description="SMC hinge" evidence="14">
    <location>
        <begin position="824"/>
        <end position="938"/>
    </location>
</feature>
<evidence type="ECO:0000256" key="5">
    <source>
        <dbReference type="ARBA" id="ARBA00022741"/>
    </source>
</evidence>
<feature type="coiled-coil region" evidence="12">
    <location>
        <begin position="485"/>
        <end position="522"/>
    </location>
</feature>
<feature type="compositionally biased region" description="Acidic residues" evidence="13">
    <location>
        <begin position="75"/>
        <end position="85"/>
    </location>
</feature>
<dbReference type="InterPro" id="IPR027417">
    <property type="entry name" value="P-loop_NTPase"/>
</dbReference>
<feature type="compositionally biased region" description="Basic residues" evidence="13">
    <location>
        <begin position="141"/>
        <end position="150"/>
    </location>
</feature>
<feature type="region of interest" description="Disordered" evidence="13">
    <location>
        <begin position="1536"/>
        <end position="1561"/>
    </location>
</feature>
<feature type="coiled-coil region" evidence="12">
    <location>
        <begin position="1341"/>
        <end position="1378"/>
    </location>
</feature>
<evidence type="ECO:0000256" key="3">
    <source>
        <dbReference type="ARBA" id="ARBA00018693"/>
    </source>
</evidence>
<protein>
    <recommendedName>
        <fullName evidence="3">Structural maintenance of chromosomes protein 4</fullName>
    </recommendedName>
</protein>
<name>A0A8H7FA41_AGABI</name>
<feature type="compositionally biased region" description="Basic residues" evidence="13">
    <location>
        <begin position="197"/>
        <end position="208"/>
    </location>
</feature>
<dbReference type="InterPro" id="IPR036277">
    <property type="entry name" value="SMC_hinge_sf"/>
</dbReference>
<reference evidence="15 16" key="1">
    <citation type="journal article" name="Sci. Rep.">
        <title>Telomere-to-telomere assembled and centromere annotated genomes of the two main subspecies of the button mushroom Agaricus bisporus reveal especially polymorphic chromosome ends.</title>
        <authorList>
            <person name="Sonnenberg A.S.M."/>
            <person name="Sedaghat-Telgerd N."/>
            <person name="Lavrijssen B."/>
            <person name="Ohm R.A."/>
            <person name="Hendrickx P.M."/>
            <person name="Scholtmeijer K."/>
            <person name="Baars J.J.P."/>
            <person name="van Peer A."/>
        </authorList>
    </citation>
    <scope>NUCLEOTIDE SEQUENCE [LARGE SCALE GENOMIC DNA]</scope>
    <source>
        <strain evidence="15 16">H119_p4</strain>
    </source>
</reference>
<evidence type="ECO:0000256" key="6">
    <source>
        <dbReference type="ARBA" id="ARBA00022776"/>
    </source>
</evidence>
<dbReference type="GO" id="GO:0005634">
    <property type="term" value="C:nucleus"/>
    <property type="evidence" value="ECO:0007669"/>
    <property type="project" value="UniProtKB-SubCell"/>
</dbReference>
<dbReference type="PANTHER" id="PTHR18937:SF172">
    <property type="entry name" value="STRUCTURAL MAINTENANCE OF CHROMOSOMES PROTEIN"/>
    <property type="match status" value="1"/>
</dbReference>
<dbReference type="Gene3D" id="1.10.287.1490">
    <property type="match status" value="1"/>
</dbReference>
<evidence type="ECO:0000256" key="8">
    <source>
        <dbReference type="ARBA" id="ARBA00023054"/>
    </source>
</evidence>
<feature type="coiled-coil region" evidence="12">
    <location>
        <begin position="573"/>
        <end position="681"/>
    </location>
</feature>
<dbReference type="SUPFAM" id="SSF52540">
    <property type="entry name" value="P-loop containing nucleoside triphosphate hydrolases"/>
    <property type="match status" value="2"/>
</dbReference>
<evidence type="ECO:0000256" key="7">
    <source>
        <dbReference type="ARBA" id="ARBA00022840"/>
    </source>
</evidence>
<feature type="compositionally biased region" description="Basic and acidic residues" evidence="13">
    <location>
        <begin position="1269"/>
        <end position="1311"/>
    </location>
</feature>
<organism evidence="15 16">
    <name type="scientific">Agaricus bisporus var. burnettii</name>
    <dbReference type="NCBI Taxonomy" id="192524"/>
    <lineage>
        <taxon>Eukaryota</taxon>
        <taxon>Fungi</taxon>
        <taxon>Dikarya</taxon>
        <taxon>Basidiomycota</taxon>
        <taxon>Agaricomycotina</taxon>
        <taxon>Agaricomycetes</taxon>
        <taxon>Agaricomycetidae</taxon>
        <taxon>Agaricales</taxon>
        <taxon>Agaricineae</taxon>
        <taxon>Agaricaceae</taxon>
        <taxon>Agaricus</taxon>
    </lineage>
</organism>
<gene>
    <name evidence="15" type="ORF">Agabi119p4_99</name>
</gene>
<dbReference type="FunFam" id="3.40.50.300:FF:000481">
    <property type="entry name" value="Structural maintenance of chromosomes 4"/>
    <property type="match status" value="1"/>
</dbReference>
<dbReference type="SUPFAM" id="SSF75553">
    <property type="entry name" value="Smc hinge domain"/>
    <property type="match status" value="1"/>
</dbReference>
<keyword evidence="7" id="KW-0067">ATP-binding</keyword>
<dbReference type="Pfam" id="PF06470">
    <property type="entry name" value="SMC_hinge"/>
    <property type="match status" value="1"/>
</dbReference>
<evidence type="ECO:0000256" key="13">
    <source>
        <dbReference type="SAM" id="MobiDB-lite"/>
    </source>
</evidence>
<dbReference type="GO" id="GO:0000796">
    <property type="term" value="C:condensin complex"/>
    <property type="evidence" value="ECO:0007669"/>
    <property type="project" value="TreeGrafter"/>
</dbReference>
<dbReference type="FunFam" id="3.30.70.1620:FF:000003">
    <property type="entry name" value="Structural maintenance of chromosomes 4"/>
    <property type="match status" value="1"/>
</dbReference>
<comment type="similarity">
    <text evidence="2">Belongs to the SMC family. SMC4 subfamily.</text>
</comment>
<evidence type="ECO:0000256" key="2">
    <source>
        <dbReference type="ARBA" id="ARBA00006005"/>
    </source>
</evidence>
<evidence type="ECO:0000256" key="1">
    <source>
        <dbReference type="ARBA" id="ARBA00004123"/>
    </source>
</evidence>
<dbReference type="FunFam" id="3.40.50.300:FF:000585">
    <property type="entry name" value="Structural maintenance of chromosomes 4"/>
    <property type="match status" value="1"/>
</dbReference>
<feature type="region of interest" description="Disordered" evidence="13">
    <location>
        <begin position="780"/>
        <end position="810"/>
    </location>
</feature>
<dbReference type="GO" id="GO:0005524">
    <property type="term" value="F:ATP binding"/>
    <property type="evidence" value="ECO:0007669"/>
    <property type="project" value="UniProtKB-KW"/>
</dbReference>
<evidence type="ECO:0000313" key="16">
    <source>
        <dbReference type="Proteomes" id="UP000629468"/>
    </source>
</evidence>
<keyword evidence="5" id="KW-0547">Nucleotide-binding</keyword>
<dbReference type="InterPro" id="IPR010935">
    <property type="entry name" value="SMC_hinge"/>
</dbReference>
<accession>A0A8H7FA41</accession>
<feature type="compositionally biased region" description="Basic and acidic residues" evidence="13">
    <location>
        <begin position="1241"/>
        <end position="1254"/>
    </location>
</feature>
<keyword evidence="9" id="KW-0226">DNA condensation</keyword>
<evidence type="ECO:0000256" key="9">
    <source>
        <dbReference type="ARBA" id="ARBA00023067"/>
    </source>
</evidence>
<keyword evidence="8 12" id="KW-0175">Coiled coil</keyword>
<dbReference type="Gene3D" id="3.30.70.1620">
    <property type="match status" value="1"/>
</dbReference>
<dbReference type="PANTHER" id="PTHR18937">
    <property type="entry name" value="STRUCTURAL MAINTENANCE OF CHROMOSOMES SMC FAMILY MEMBER"/>
    <property type="match status" value="1"/>
</dbReference>
<keyword evidence="11" id="KW-0131">Cell cycle</keyword>
<evidence type="ECO:0000256" key="11">
    <source>
        <dbReference type="ARBA" id="ARBA00023306"/>
    </source>
</evidence>
<proteinExistence type="inferred from homology"/>
<evidence type="ECO:0000256" key="4">
    <source>
        <dbReference type="ARBA" id="ARBA00022618"/>
    </source>
</evidence>
<evidence type="ECO:0000313" key="15">
    <source>
        <dbReference type="EMBL" id="KAF7783934.1"/>
    </source>
</evidence>
<feature type="compositionally biased region" description="Basic and acidic residues" evidence="13">
    <location>
        <begin position="210"/>
        <end position="222"/>
    </location>
</feature>
<keyword evidence="10" id="KW-0539">Nucleus</keyword>
<dbReference type="InterPro" id="IPR003395">
    <property type="entry name" value="RecF/RecN/SMC_N"/>
</dbReference>
<evidence type="ECO:0000259" key="14">
    <source>
        <dbReference type="SMART" id="SM00968"/>
    </source>
</evidence>
<feature type="region of interest" description="Disordered" evidence="13">
    <location>
        <begin position="1"/>
        <end position="288"/>
    </location>
</feature>
<dbReference type="EMBL" id="JABXXO010000001">
    <property type="protein sequence ID" value="KAF7783934.1"/>
    <property type="molecule type" value="Genomic_DNA"/>
</dbReference>